<dbReference type="AlphaFoldDB" id="A0A066WH67"/>
<feature type="region of interest" description="Disordered" evidence="1">
    <location>
        <begin position="275"/>
        <end position="406"/>
    </location>
</feature>
<dbReference type="OrthoDB" id="197400at2759"/>
<evidence type="ECO:0000256" key="1">
    <source>
        <dbReference type="SAM" id="MobiDB-lite"/>
    </source>
</evidence>
<dbReference type="STRING" id="1037660.A0A066WH67"/>
<feature type="compositionally biased region" description="Polar residues" evidence="1">
    <location>
        <begin position="175"/>
        <end position="186"/>
    </location>
</feature>
<gene>
    <name evidence="2" type="ORF">K437DRAFT_261940</name>
</gene>
<name>A0A066WH67_TILAU</name>
<protein>
    <recommendedName>
        <fullName evidence="4">Survival motor neuron Tudor domain-containing protein</fullName>
    </recommendedName>
</protein>
<feature type="compositionally biased region" description="Polar residues" evidence="1">
    <location>
        <begin position="285"/>
        <end position="299"/>
    </location>
</feature>
<dbReference type="InterPro" id="IPR047313">
    <property type="entry name" value="SMN_C"/>
</dbReference>
<dbReference type="GeneID" id="25265607"/>
<feature type="region of interest" description="Disordered" evidence="1">
    <location>
        <begin position="100"/>
        <end position="204"/>
    </location>
</feature>
<comment type="caution">
    <text evidence="2">The sequence shown here is derived from an EMBL/GenBank/DDBJ whole genome shotgun (WGS) entry which is preliminary data.</text>
</comment>
<dbReference type="RefSeq" id="XP_013244509.1">
    <property type="nucleotide sequence ID" value="XM_013389055.1"/>
</dbReference>
<feature type="compositionally biased region" description="Basic and acidic residues" evidence="1">
    <location>
        <begin position="354"/>
        <end position="368"/>
    </location>
</feature>
<dbReference type="InParanoid" id="A0A066WH67"/>
<evidence type="ECO:0000313" key="2">
    <source>
        <dbReference type="EMBL" id="KDN50384.1"/>
    </source>
</evidence>
<dbReference type="CDD" id="cd22852">
    <property type="entry name" value="SMN_C"/>
    <property type="match status" value="1"/>
</dbReference>
<accession>A0A066WH67</accession>
<feature type="compositionally biased region" description="Acidic residues" evidence="1">
    <location>
        <begin position="369"/>
        <end position="402"/>
    </location>
</feature>
<evidence type="ECO:0000313" key="3">
    <source>
        <dbReference type="Proteomes" id="UP000027361"/>
    </source>
</evidence>
<proteinExistence type="predicted"/>
<evidence type="ECO:0008006" key="4">
    <source>
        <dbReference type="Google" id="ProtNLM"/>
    </source>
</evidence>
<dbReference type="EMBL" id="JMSN01000019">
    <property type="protein sequence ID" value="KDN50384.1"/>
    <property type="molecule type" value="Genomic_DNA"/>
</dbReference>
<keyword evidence="3" id="KW-1185">Reference proteome</keyword>
<organism evidence="2 3">
    <name type="scientific">Tilletiaria anomala (strain ATCC 24038 / CBS 436.72 / UBC 951)</name>
    <dbReference type="NCBI Taxonomy" id="1037660"/>
    <lineage>
        <taxon>Eukaryota</taxon>
        <taxon>Fungi</taxon>
        <taxon>Dikarya</taxon>
        <taxon>Basidiomycota</taxon>
        <taxon>Ustilaginomycotina</taxon>
        <taxon>Exobasidiomycetes</taxon>
        <taxon>Georgefischeriales</taxon>
        <taxon>Tilletiariaceae</taxon>
        <taxon>Tilletiaria</taxon>
    </lineage>
</organism>
<dbReference type="CDD" id="cd22851">
    <property type="entry name" value="SMN_N"/>
    <property type="match status" value="1"/>
</dbReference>
<feature type="compositionally biased region" description="Acidic residues" evidence="1">
    <location>
        <begin position="338"/>
        <end position="353"/>
    </location>
</feature>
<dbReference type="Proteomes" id="UP000027361">
    <property type="component" value="Unassembled WGS sequence"/>
</dbReference>
<sequence>MATPAGRKRVVYDDLDATHLPVAPAMLNFGHAANATLMHGYNGRTSSGPTVNAAVSCGGAGNRSFHIFGEADALALGGQFNPDAIIGGKKRLAQGEAIDEQMSKKRKRPSEAVSVNYASNGGPLHSKKQPAEDCEDDLVSTPARRPPSASTRSTTAATSAASKAPPIRVGKVYSSPAQTAGPSQPIRNPASSPIPGSSSSSNCSRSNALAASKVAHKHAAVLSAAAAALLPPGTEAGSLLVKEGAADDAEEEDVDEMDLFQVETTADLLMQHQAEAASNGKAKGKTSNAVAAASGSTGAQVGMQRKEWKEYENEEWDDEVALGSRHEPHASGQQNSGEPEEEAGEEAGAMDEEDKPRPIAEGEVHGEEGAWEEWAGEEVEDFPGVEEEHEDDDNDGDGEELDPTALNWAELSNPQIIGSSHSTQRGKGRILTHAEVWDDSALVDAWDAAQQEYEMYHSRRKAALAAQAAAAAGGPGRAGGAGKLSALWHESADPDSAVAKEAERAAEIAHQQLLDAAKLKRTAAKTKQKEEANAEAQKHLMTEDDPVWQNACSVVERTPNFQHWTPIGESHHTSQRHHPHPYHPAPSPTQPLHAPFLTSMPFGPGAADAAAASVRPHPQSREDLLQNVIMAWYWAGYYTAVYSSQPAEPEQ</sequence>
<reference evidence="2 3" key="1">
    <citation type="submission" date="2014-05" db="EMBL/GenBank/DDBJ databases">
        <title>Draft genome sequence of a rare smut relative, Tilletiaria anomala UBC 951.</title>
        <authorList>
            <consortium name="DOE Joint Genome Institute"/>
            <person name="Toome M."/>
            <person name="Kuo A."/>
            <person name="Henrissat B."/>
            <person name="Lipzen A."/>
            <person name="Tritt A."/>
            <person name="Yoshinaga Y."/>
            <person name="Zane M."/>
            <person name="Barry K."/>
            <person name="Grigoriev I.V."/>
            <person name="Spatafora J.W."/>
            <person name="Aimea M.C."/>
        </authorList>
    </citation>
    <scope>NUCLEOTIDE SEQUENCE [LARGE SCALE GENOMIC DNA]</scope>
    <source>
        <strain evidence="2 3">UBC 951</strain>
    </source>
</reference>
<dbReference type="HOGENOM" id="CLU_421025_0_0_1"/>
<feature type="compositionally biased region" description="Low complexity" evidence="1">
    <location>
        <begin position="188"/>
        <end position="204"/>
    </location>
</feature>
<feature type="compositionally biased region" description="Low complexity" evidence="1">
    <location>
        <begin position="140"/>
        <end position="166"/>
    </location>
</feature>